<protein>
    <submittedName>
        <fullName evidence="1">Uncharacterized protein</fullName>
    </submittedName>
</protein>
<dbReference type="EMBL" id="CP036276">
    <property type="protein sequence ID" value="QDU46716.1"/>
    <property type="molecule type" value="Genomic_DNA"/>
</dbReference>
<dbReference type="AlphaFoldDB" id="A0A517ZW86"/>
<gene>
    <name evidence="1" type="ORF">Mal52_52380</name>
</gene>
<keyword evidence="2" id="KW-1185">Reference proteome</keyword>
<evidence type="ECO:0000313" key="1">
    <source>
        <dbReference type="EMBL" id="QDU46716.1"/>
    </source>
</evidence>
<sequence>MSVSKLPLKSRLPLAHKRFLLISIANLLWLKKNLIQVAISFTIRLDAFSGNPYCSASFGAEHKDVPDESRNEDVSKDADGFCFPPDGKSLLSSFLQTSRLTSVSIPTAVVKTQRQLNTAHPIKRQLKHTSGQLNIRSQSPRKWLESFAPLGPAASGHFFLRLVS</sequence>
<evidence type="ECO:0000313" key="2">
    <source>
        <dbReference type="Proteomes" id="UP000319383"/>
    </source>
</evidence>
<dbReference type="Proteomes" id="UP000319383">
    <property type="component" value="Chromosome"/>
</dbReference>
<proteinExistence type="predicted"/>
<dbReference type="KEGG" id="sdyn:Mal52_52380"/>
<reference evidence="1 2" key="1">
    <citation type="submission" date="2019-02" db="EMBL/GenBank/DDBJ databases">
        <title>Deep-cultivation of Planctomycetes and their phenomic and genomic characterization uncovers novel biology.</title>
        <authorList>
            <person name="Wiegand S."/>
            <person name="Jogler M."/>
            <person name="Boedeker C."/>
            <person name="Pinto D."/>
            <person name="Vollmers J."/>
            <person name="Rivas-Marin E."/>
            <person name="Kohn T."/>
            <person name="Peeters S.H."/>
            <person name="Heuer A."/>
            <person name="Rast P."/>
            <person name="Oberbeckmann S."/>
            <person name="Bunk B."/>
            <person name="Jeske O."/>
            <person name="Meyerdierks A."/>
            <person name="Storesund J.E."/>
            <person name="Kallscheuer N."/>
            <person name="Luecker S."/>
            <person name="Lage O.M."/>
            <person name="Pohl T."/>
            <person name="Merkel B.J."/>
            <person name="Hornburger P."/>
            <person name="Mueller R.-W."/>
            <person name="Bruemmer F."/>
            <person name="Labrenz M."/>
            <person name="Spormann A.M."/>
            <person name="Op den Camp H."/>
            <person name="Overmann J."/>
            <person name="Amann R."/>
            <person name="Jetten M.S.M."/>
            <person name="Mascher T."/>
            <person name="Medema M.H."/>
            <person name="Devos D.P."/>
            <person name="Kaster A.-K."/>
            <person name="Ovreas L."/>
            <person name="Rohde M."/>
            <person name="Galperin M.Y."/>
            <person name="Jogler C."/>
        </authorList>
    </citation>
    <scope>NUCLEOTIDE SEQUENCE [LARGE SCALE GENOMIC DNA]</scope>
    <source>
        <strain evidence="1 2">Mal52</strain>
    </source>
</reference>
<organism evidence="1 2">
    <name type="scientific">Symmachiella dynata</name>
    <dbReference type="NCBI Taxonomy" id="2527995"/>
    <lineage>
        <taxon>Bacteria</taxon>
        <taxon>Pseudomonadati</taxon>
        <taxon>Planctomycetota</taxon>
        <taxon>Planctomycetia</taxon>
        <taxon>Planctomycetales</taxon>
        <taxon>Planctomycetaceae</taxon>
        <taxon>Symmachiella</taxon>
    </lineage>
</organism>
<accession>A0A517ZW86</accession>
<name>A0A517ZW86_9PLAN</name>